<dbReference type="InterPro" id="IPR023577">
    <property type="entry name" value="CYTH_domain"/>
</dbReference>
<reference evidence="2 3" key="1">
    <citation type="submission" date="2015-05" db="EMBL/GenBank/DDBJ databases">
        <authorList>
            <person name="Tang B."/>
            <person name="Yu Y."/>
        </authorList>
    </citation>
    <scope>NUCLEOTIDE SEQUENCE [LARGE SCALE GENOMIC DNA]</scope>
    <source>
        <strain evidence="2 3">DSM 7029</strain>
    </source>
</reference>
<dbReference type="SUPFAM" id="SSF55154">
    <property type="entry name" value="CYTH-like phosphatases"/>
    <property type="match status" value="1"/>
</dbReference>
<dbReference type="EMBL" id="CP011371">
    <property type="protein sequence ID" value="AKJ32119.1"/>
    <property type="molecule type" value="Genomic_DNA"/>
</dbReference>
<sequence length="170" mass="19032">MARNVEIKARAADLQAVEARVRPLADQGPIELHQDDTFFRCDQGRLKLRDFGDGHGELIFYRRADQLAPKCSHYEITVTDEPARLREVLTQALGVVGRVRKRRTLYLVGATRVHLDEVDELGCFVELEVVLQSGEPIEQGEATARALLKALQIADDALLAPAYVDLLQSR</sequence>
<dbReference type="PANTHER" id="PTHR21028:SF2">
    <property type="entry name" value="CYTH DOMAIN-CONTAINING PROTEIN"/>
    <property type="match status" value="1"/>
</dbReference>
<dbReference type="Proteomes" id="UP000035352">
    <property type="component" value="Chromosome"/>
</dbReference>
<dbReference type="SMART" id="SM01118">
    <property type="entry name" value="CYTH"/>
    <property type="match status" value="1"/>
</dbReference>
<feature type="domain" description="CYTH" evidence="1">
    <location>
        <begin position="2"/>
        <end position="169"/>
    </location>
</feature>
<name>A0A0G3BRR4_9BURK</name>
<dbReference type="Gene3D" id="2.40.320.10">
    <property type="entry name" value="Hypothetical Protein Pfu-838710-001"/>
    <property type="match status" value="1"/>
</dbReference>
<dbReference type="OrthoDB" id="271656at2"/>
<organism evidence="2 3">
    <name type="scientific">Caldimonas brevitalea</name>
    <dbReference type="NCBI Taxonomy" id="413882"/>
    <lineage>
        <taxon>Bacteria</taxon>
        <taxon>Pseudomonadati</taxon>
        <taxon>Pseudomonadota</taxon>
        <taxon>Betaproteobacteria</taxon>
        <taxon>Burkholderiales</taxon>
        <taxon>Sphaerotilaceae</taxon>
        <taxon>Caldimonas</taxon>
    </lineage>
</organism>
<dbReference type="PANTHER" id="PTHR21028">
    <property type="entry name" value="SI:CH211-156B7.4"/>
    <property type="match status" value="1"/>
</dbReference>
<gene>
    <name evidence="2" type="ORF">AAW51_5428</name>
</gene>
<dbReference type="PROSITE" id="PS51707">
    <property type="entry name" value="CYTH"/>
    <property type="match status" value="1"/>
</dbReference>
<evidence type="ECO:0000313" key="2">
    <source>
        <dbReference type="EMBL" id="AKJ32119.1"/>
    </source>
</evidence>
<dbReference type="CDD" id="cd07890">
    <property type="entry name" value="CYTH-like_AC_IV-like"/>
    <property type="match status" value="1"/>
</dbReference>
<evidence type="ECO:0000313" key="3">
    <source>
        <dbReference type="Proteomes" id="UP000035352"/>
    </source>
</evidence>
<dbReference type="AlphaFoldDB" id="A0A0G3BRR4"/>
<proteinExistence type="predicted"/>
<dbReference type="InterPro" id="IPR008173">
    <property type="entry name" value="Adenylyl_cyclase_CyaB"/>
</dbReference>
<dbReference type="RefSeq" id="WP_047197102.1">
    <property type="nucleotide sequence ID" value="NZ_CP011371.1"/>
</dbReference>
<dbReference type="PATRIC" id="fig|413882.6.peg.5677"/>
<evidence type="ECO:0000259" key="1">
    <source>
        <dbReference type="PROSITE" id="PS51707"/>
    </source>
</evidence>
<dbReference type="Pfam" id="PF01928">
    <property type="entry name" value="CYTH"/>
    <property type="match status" value="1"/>
</dbReference>
<accession>A0A0G3BRR4</accession>
<keyword evidence="3" id="KW-1185">Reference proteome</keyword>
<dbReference type="STRING" id="413882.AAW51_5428"/>
<dbReference type="InterPro" id="IPR033469">
    <property type="entry name" value="CYTH-like_dom_sf"/>
</dbReference>
<dbReference type="KEGG" id="pbh:AAW51_5428"/>
<protein>
    <submittedName>
        <fullName evidence="2">Adenylate cyclase</fullName>
    </submittedName>
</protein>